<gene>
    <name evidence="1" type="ORF">ACFFR3_46085</name>
</gene>
<keyword evidence="2" id="KW-1185">Reference proteome</keyword>
<protein>
    <submittedName>
        <fullName evidence="1">DUF3560 domain-containing protein</fullName>
    </submittedName>
</protein>
<evidence type="ECO:0000313" key="2">
    <source>
        <dbReference type="Proteomes" id="UP001589568"/>
    </source>
</evidence>
<comment type="caution">
    <text evidence="1">The sequence shown here is derived from an EMBL/GenBank/DDBJ whole genome shotgun (WGS) entry which is preliminary data.</text>
</comment>
<name>A0ABV5P358_9ACTN</name>
<dbReference type="RefSeq" id="WP_345410124.1">
    <property type="nucleotide sequence ID" value="NZ_BAAAXS010000002.1"/>
</dbReference>
<proteinExistence type="predicted"/>
<dbReference type="InterPro" id="IPR021944">
    <property type="entry name" value="DUF3560"/>
</dbReference>
<reference evidence="1 2" key="1">
    <citation type="submission" date="2024-09" db="EMBL/GenBank/DDBJ databases">
        <authorList>
            <person name="Sun Q."/>
            <person name="Mori K."/>
        </authorList>
    </citation>
    <scope>NUCLEOTIDE SEQUENCE [LARGE SCALE GENOMIC DNA]</scope>
    <source>
        <strain evidence="1 2">JCM 3324</strain>
    </source>
</reference>
<dbReference type="Pfam" id="PF12083">
    <property type="entry name" value="DUF3560"/>
    <property type="match status" value="1"/>
</dbReference>
<sequence>MTTIRIVHTRAEGTLIEGSTKGDGVYQLVRDAAGFRWSRNVGIYLPHSRDRAAKRWEIGKAADALRGAGFTVETDIDDVTAGRRFADAEAERVEAAEARHERFSARASRNAASSDARWQRTRERMSHVPPGQPILAGHHSERGHRRLLAWADRQDGLAVEEGRKAQYWAGRAAAAGAYEQHRTNPGRTLRRLDKLEAERRALLRRIETGFTKETRPGEPGPEGAELVRSYPGGWKVWKVQPPQEWADARQADLDQLDDEIGYWKHVIEQAQENGVKIWSKADFAKGDFVITRGTAVEVTRANAKSVTIPWCHYWVTSGPLVTVEAVMKIVNGDGHMSNDRMHTDTLRYDDVQGRISKDEMAELLERKVTVAELKQLIALRIREARGEQPADADQ</sequence>
<accession>A0ABV5P358</accession>
<dbReference type="Proteomes" id="UP001589568">
    <property type="component" value="Unassembled WGS sequence"/>
</dbReference>
<evidence type="ECO:0000313" key="1">
    <source>
        <dbReference type="EMBL" id="MFB9476907.1"/>
    </source>
</evidence>
<dbReference type="EMBL" id="JBHMCF010000057">
    <property type="protein sequence ID" value="MFB9476907.1"/>
    <property type="molecule type" value="Genomic_DNA"/>
</dbReference>
<organism evidence="1 2">
    <name type="scientific">Nonomuraea salmonea</name>
    <dbReference type="NCBI Taxonomy" id="46181"/>
    <lineage>
        <taxon>Bacteria</taxon>
        <taxon>Bacillati</taxon>
        <taxon>Actinomycetota</taxon>
        <taxon>Actinomycetes</taxon>
        <taxon>Streptosporangiales</taxon>
        <taxon>Streptosporangiaceae</taxon>
        <taxon>Nonomuraea</taxon>
    </lineage>
</organism>